<accession>A0A6A6KZ73</accession>
<dbReference type="InterPro" id="IPR029058">
    <property type="entry name" value="AB_hydrolase_fold"/>
</dbReference>
<dbReference type="GO" id="GO:0004185">
    <property type="term" value="F:serine-type carboxypeptidase activity"/>
    <property type="evidence" value="ECO:0007669"/>
    <property type="project" value="InterPro"/>
</dbReference>
<organism evidence="2 3">
    <name type="scientific">Hevea brasiliensis</name>
    <name type="common">Para rubber tree</name>
    <name type="synonym">Siphonia brasiliensis</name>
    <dbReference type="NCBI Taxonomy" id="3981"/>
    <lineage>
        <taxon>Eukaryota</taxon>
        <taxon>Viridiplantae</taxon>
        <taxon>Streptophyta</taxon>
        <taxon>Embryophyta</taxon>
        <taxon>Tracheophyta</taxon>
        <taxon>Spermatophyta</taxon>
        <taxon>Magnoliopsida</taxon>
        <taxon>eudicotyledons</taxon>
        <taxon>Gunneridae</taxon>
        <taxon>Pentapetalae</taxon>
        <taxon>rosids</taxon>
        <taxon>fabids</taxon>
        <taxon>Malpighiales</taxon>
        <taxon>Euphorbiaceae</taxon>
        <taxon>Crotonoideae</taxon>
        <taxon>Micrandreae</taxon>
        <taxon>Hevea</taxon>
    </lineage>
</organism>
<name>A0A6A6KZ73_HEVBR</name>
<evidence type="ECO:0000256" key="1">
    <source>
        <dbReference type="ARBA" id="ARBA00009431"/>
    </source>
</evidence>
<protein>
    <recommendedName>
        <fullName evidence="4">Serine carboxypeptidase-like 18</fullName>
    </recommendedName>
</protein>
<dbReference type="InterPro" id="IPR001563">
    <property type="entry name" value="Peptidase_S10"/>
</dbReference>
<keyword evidence="3" id="KW-1185">Reference proteome</keyword>
<dbReference type="EMBL" id="JAAGAX010000013">
    <property type="protein sequence ID" value="KAF2294372.1"/>
    <property type="molecule type" value="Genomic_DNA"/>
</dbReference>
<dbReference type="AlphaFoldDB" id="A0A6A6KZ73"/>
<dbReference type="GO" id="GO:0016747">
    <property type="term" value="F:acyltransferase activity, transferring groups other than amino-acyl groups"/>
    <property type="evidence" value="ECO:0007669"/>
    <property type="project" value="TreeGrafter"/>
</dbReference>
<dbReference type="PANTHER" id="PTHR11802">
    <property type="entry name" value="SERINE PROTEASE FAMILY S10 SERINE CARBOXYPEPTIDASE"/>
    <property type="match status" value="1"/>
</dbReference>
<dbReference type="GO" id="GO:0019748">
    <property type="term" value="P:secondary metabolic process"/>
    <property type="evidence" value="ECO:0007669"/>
    <property type="project" value="TreeGrafter"/>
</dbReference>
<dbReference type="PRINTS" id="PR00724">
    <property type="entry name" value="CRBOXYPTASEC"/>
</dbReference>
<dbReference type="Proteomes" id="UP000467840">
    <property type="component" value="Chromosome 7"/>
</dbReference>
<dbReference type="Gene3D" id="3.40.50.1820">
    <property type="entry name" value="alpha/beta hydrolase"/>
    <property type="match status" value="1"/>
</dbReference>
<evidence type="ECO:0000313" key="3">
    <source>
        <dbReference type="Proteomes" id="UP000467840"/>
    </source>
</evidence>
<comment type="caution">
    <text evidence="2">The sequence shown here is derived from an EMBL/GenBank/DDBJ whole genome shotgun (WGS) entry which is preliminary data.</text>
</comment>
<reference evidence="2 3" key="1">
    <citation type="journal article" date="2020" name="Mol. Plant">
        <title>The Chromosome-Based Rubber Tree Genome Provides New Insights into Spurge Genome Evolution and Rubber Biosynthesis.</title>
        <authorList>
            <person name="Liu J."/>
            <person name="Shi C."/>
            <person name="Shi C.C."/>
            <person name="Li W."/>
            <person name="Zhang Q.J."/>
            <person name="Zhang Y."/>
            <person name="Li K."/>
            <person name="Lu H.F."/>
            <person name="Shi C."/>
            <person name="Zhu S.T."/>
            <person name="Xiao Z.Y."/>
            <person name="Nan H."/>
            <person name="Yue Y."/>
            <person name="Zhu X.G."/>
            <person name="Wu Y."/>
            <person name="Hong X.N."/>
            <person name="Fan G.Y."/>
            <person name="Tong Y."/>
            <person name="Zhang D."/>
            <person name="Mao C.L."/>
            <person name="Liu Y.L."/>
            <person name="Hao S.J."/>
            <person name="Liu W.Q."/>
            <person name="Lv M.Q."/>
            <person name="Zhang H.B."/>
            <person name="Liu Y."/>
            <person name="Hu-Tang G.R."/>
            <person name="Wang J.P."/>
            <person name="Wang J.H."/>
            <person name="Sun Y.H."/>
            <person name="Ni S.B."/>
            <person name="Chen W.B."/>
            <person name="Zhang X.C."/>
            <person name="Jiao Y.N."/>
            <person name="Eichler E.E."/>
            <person name="Li G.H."/>
            <person name="Liu X."/>
            <person name="Gao L.Z."/>
        </authorList>
    </citation>
    <scope>NUCLEOTIDE SEQUENCE [LARGE SCALE GENOMIC DNA]</scope>
    <source>
        <strain evidence="3">cv. GT1</strain>
        <tissue evidence="2">Leaf</tissue>
    </source>
</reference>
<proteinExistence type="inferred from homology"/>
<sequence length="338" mass="37766">MSLCLQSILGPLKFDVSNYTGGMPTLLYEPTSWSKTVNILFLDSPVGTGFSYATTTEAWNSTDVKSAEQAYDFLRNWLTHHSEFQTNPVYIGSDSYAGLIVPILATNILEGNAAGLEPIVNLKGLSLGCPHTDTIIETNSKIPFAHRLTLISDAMYESAKDSCNHTYADVDPTNTECVEALDAITENFQYLLSDIWTNYRSVQDALNVRQGMIPEFYRCNISLTYTVDMNTVIPYHENLTTTGLQVLVFSGDHDMVMPHNGIEEWIVSLGLTIDIDWRPWFTDGQVAGEQATHHRSTNERNALTCFTDGFVTILSRYLCLVENFGAEHTLFFVIALLE</sequence>
<dbReference type="Pfam" id="PF00450">
    <property type="entry name" value="Peptidase_S10"/>
    <property type="match status" value="2"/>
</dbReference>
<comment type="similarity">
    <text evidence="1">Belongs to the peptidase S10 family.</text>
</comment>
<evidence type="ECO:0008006" key="4">
    <source>
        <dbReference type="Google" id="ProtNLM"/>
    </source>
</evidence>
<dbReference type="PANTHER" id="PTHR11802:SF335">
    <property type="entry name" value="SERINE CARBOXYPEPTIDASE-LIKE 18"/>
    <property type="match status" value="1"/>
</dbReference>
<dbReference type="SUPFAM" id="SSF53474">
    <property type="entry name" value="alpha/beta-Hydrolases"/>
    <property type="match status" value="1"/>
</dbReference>
<gene>
    <name evidence="2" type="ORF">GH714_009792</name>
</gene>
<evidence type="ECO:0000313" key="2">
    <source>
        <dbReference type="EMBL" id="KAF2294372.1"/>
    </source>
</evidence>
<dbReference type="GO" id="GO:0006508">
    <property type="term" value="P:proteolysis"/>
    <property type="evidence" value="ECO:0007669"/>
    <property type="project" value="InterPro"/>
</dbReference>